<feature type="compositionally biased region" description="Low complexity" evidence="1">
    <location>
        <begin position="1"/>
        <end position="25"/>
    </location>
</feature>
<feature type="region of interest" description="Disordered" evidence="1">
    <location>
        <begin position="358"/>
        <end position="377"/>
    </location>
</feature>
<comment type="caution">
    <text evidence="2">The sequence shown here is derived from an EMBL/GenBank/DDBJ whole genome shotgun (WGS) entry which is preliminary data.</text>
</comment>
<dbReference type="AlphaFoldDB" id="A0A0N8GS33"/>
<proteinExistence type="predicted"/>
<feature type="non-terminal residue" evidence="2">
    <location>
        <position position="1"/>
    </location>
</feature>
<accession>A0A0N8GS33</accession>
<dbReference type="EMBL" id="LGCM01000017">
    <property type="protein sequence ID" value="KPL88178.1"/>
    <property type="molecule type" value="Genomic_DNA"/>
</dbReference>
<keyword evidence="3" id="KW-1185">Reference proteome</keyword>
<evidence type="ECO:0000313" key="2">
    <source>
        <dbReference type="EMBL" id="KPL88178.1"/>
    </source>
</evidence>
<sequence length="390" mass="43277">LTPTVTRTPTRTPTRTVTRTPTNTPQPSCDMLDFGDPDDPNMDLDVALNAVWIFANNTGNFPVILTGSKTEWLENWHTIPADSRTINKNTRYGWYSGSTNYFWTLPTGSQVSLNNAPMNWTHTYANTKTINPGESGQLMVGFNSNFEQSSFSKPKKPTDKFNYYHGDDWRVTVYYRVGGLDCQETVTGYPGPTFDPELIGSAGRFAVNAHTRGYNPANGQMEESRITYTYYTVLDAAGTFLHYTREGAAPWCIFGDSGGNCTTKRIYVDKWSQGAVIQPGTYYLHLIGRDKSSAAYATHIIYTLIVQEANTPTVTRTSAPTRTRTITPLPSITRTITRTGTATTIPTRTRTRTITPIPSITRTPTRTRTLPPSATPTLCQTPIEMGGCQN</sequence>
<evidence type="ECO:0000313" key="3">
    <source>
        <dbReference type="Proteomes" id="UP000050501"/>
    </source>
</evidence>
<name>A0A0N8GS33_9CHLR</name>
<reference evidence="2 3" key="1">
    <citation type="submission" date="2015-07" db="EMBL/GenBank/DDBJ databases">
        <title>Genome sequence of Levilinea saccharolytica DSM 16555.</title>
        <authorList>
            <person name="Hemp J."/>
            <person name="Ward L.M."/>
            <person name="Pace L.A."/>
            <person name="Fischer W.W."/>
        </authorList>
    </citation>
    <scope>NUCLEOTIDE SEQUENCE [LARGE SCALE GENOMIC DNA]</scope>
    <source>
        <strain evidence="2 3">KIBI-1</strain>
    </source>
</reference>
<dbReference type="Proteomes" id="UP000050501">
    <property type="component" value="Unassembled WGS sequence"/>
</dbReference>
<feature type="region of interest" description="Disordered" evidence="1">
    <location>
        <begin position="1"/>
        <end position="26"/>
    </location>
</feature>
<evidence type="ECO:0000256" key="1">
    <source>
        <dbReference type="SAM" id="MobiDB-lite"/>
    </source>
</evidence>
<organism evidence="2 3">
    <name type="scientific">Levilinea saccharolytica</name>
    <dbReference type="NCBI Taxonomy" id="229921"/>
    <lineage>
        <taxon>Bacteria</taxon>
        <taxon>Bacillati</taxon>
        <taxon>Chloroflexota</taxon>
        <taxon>Anaerolineae</taxon>
        <taxon>Anaerolineales</taxon>
        <taxon>Anaerolineaceae</taxon>
        <taxon>Levilinea</taxon>
    </lineage>
</organism>
<gene>
    <name evidence="2" type="ORF">ADN01_03865</name>
</gene>
<protein>
    <submittedName>
        <fullName evidence="2">Uncharacterized protein</fullName>
    </submittedName>
</protein>